<feature type="transmembrane region" description="Helical" evidence="2">
    <location>
        <begin position="215"/>
        <end position="234"/>
    </location>
</feature>
<feature type="transmembrane region" description="Helical" evidence="2">
    <location>
        <begin position="34"/>
        <end position="57"/>
    </location>
</feature>
<dbReference type="InterPro" id="IPR042150">
    <property type="entry name" value="MmRce1-like"/>
</dbReference>
<feature type="transmembrane region" description="Helical" evidence="2">
    <location>
        <begin position="143"/>
        <end position="165"/>
    </location>
</feature>
<accession>A0ABV4US83</accession>
<evidence type="ECO:0000313" key="5">
    <source>
        <dbReference type="Proteomes" id="UP001575652"/>
    </source>
</evidence>
<organism evidence="4 5">
    <name type="scientific">Arthrobacter halodurans</name>
    <dbReference type="NCBI Taxonomy" id="516699"/>
    <lineage>
        <taxon>Bacteria</taxon>
        <taxon>Bacillati</taxon>
        <taxon>Actinomycetota</taxon>
        <taxon>Actinomycetes</taxon>
        <taxon>Micrococcales</taxon>
        <taxon>Micrococcaceae</taxon>
        <taxon>Arthrobacter</taxon>
    </lineage>
</organism>
<comment type="caution">
    <text evidence="4">The sequence shown here is derived from an EMBL/GenBank/DDBJ whole genome shotgun (WGS) entry which is preliminary data.</text>
</comment>
<evidence type="ECO:0000259" key="3">
    <source>
        <dbReference type="Pfam" id="PF02517"/>
    </source>
</evidence>
<evidence type="ECO:0000313" key="4">
    <source>
        <dbReference type="EMBL" id="MFB0835555.1"/>
    </source>
</evidence>
<dbReference type="Pfam" id="PF02517">
    <property type="entry name" value="Rce1-like"/>
    <property type="match status" value="1"/>
</dbReference>
<dbReference type="EMBL" id="JBHDLJ010000012">
    <property type="protein sequence ID" value="MFB0835555.1"/>
    <property type="molecule type" value="Genomic_DNA"/>
</dbReference>
<keyword evidence="2" id="KW-0812">Transmembrane</keyword>
<sequence length="322" mass="33312">MDVRSISVFVAISFGLSWLIALPLWFGAGLADPLFPLYALAMMSTPAIAALIVARWVDPGAPGGEPRIARRLGLVPLRPLGRLSLYLAAAVAIPVLSILGGLLIGAAAGVYPADFLNVSGLRQLMAAQASSAGVELPELSTSVLVAAQFVNIALGSLINTVPALGEELGWRGWLVPRLRPLGTAGMILVSGVIWGLWHAPLVLLGYNYAPAPESLGLLAMCGLTISFGAVLAWLRLASGSVWPAALAHGALNASAGLMVVFAVPGSLDTLQVAPLGWTGWIIPLALGSGLLIHLQRRGMRSDQGRGDEPGFSGSADDAGDRV</sequence>
<dbReference type="Proteomes" id="UP001575652">
    <property type="component" value="Unassembled WGS sequence"/>
</dbReference>
<feature type="transmembrane region" description="Helical" evidence="2">
    <location>
        <begin position="241"/>
        <end position="263"/>
    </location>
</feature>
<feature type="region of interest" description="Disordered" evidence="1">
    <location>
        <begin position="300"/>
        <end position="322"/>
    </location>
</feature>
<gene>
    <name evidence="4" type="ORF">ACETWP_13255</name>
</gene>
<name>A0ABV4US83_9MICC</name>
<keyword evidence="2" id="KW-0472">Membrane</keyword>
<feature type="transmembrane region" description="Helical" evidence="2">
    <location>
        <begin position="85"/>
        <end position="111"/>
    </location>
</feature>
<dbReference type="RefSeq" id="WP_373972732.1">
    <property type="nucleotide sequence ID" value="NZ_JBHDLJ010000012.1"/>
</dbReference>
<evidence type="ECO:0000256" key="1">
    <source>
        <dbReference type="SAM" id="MobiDB-lite"/>
    </source>
</evidence>
<reference evidence="4 5" key="1">
    <citation type="submission" date="2024-09" db="EMBL/GenBank/DDBJ databases">
        <authorList>
            <person name="Salinas-Garcia M.A."/>
            <person name="Prieme A."/>
        </authorList>
    </citation>
    <scope>NUCLEOTIDE SEQUENCE [LARGE SCALE GENOMIC DNA]</scope>
    <source>
        <strain evidence="4 5">DSM 21081</strain>
    </source>
</reference>
<dbReference type="PANTHER" id="PTHR35797">
    <property type="entry name" value="PROTEASE-RELATED"/>
    <property type="match status" value="1"/>
</dbReference>
<proteinExistence type="predicted"/>
<keyword evidence="2" id="KW-1133">Transmembrane helix</keyword>
<dbReference type="PANTHER" id="PTHR35797:SF1">
    <property type="entry name" value="PROTEASE"/>
    <property type="match status" value="1"/>
</dbReference>
<feature type="transmembrane region" description="Helical" evidence="2">
    <location>
        <begin position="275"/>
        <end position="294"/>
    </location>
</feature>
<dbReference type="InterPro" id="IPR003675">
    <property type="entry name" value="Rce1/LyrA-like_dom"/>
</dbReference>
<keyword evidence="5" id="KW-1185">Reference proteome</keyword>
<evidence type="ECO:0000256" key="2">
    <source>
        <dbReference type="SAM" id="Phobius"/>
    </source>
</evidence>
<protein>
    <submittedName>
        <fullName evidence="4">Lysostaphin resistance A-like protein</fullName>
    </submittedName>
</protein>
<feature type="transmembrane region" description="Helical" evidence="2">
    <location>
        <begin position="7"/>
        <end position="28"/>
    </location>
</feature>
<feature type="transmembrane region" description="Helical" evidence="2">
    <location>
        <begin position="186"/>
        <end position="209"/>
    </location>
</feature>
<feature type="domain" description="CAAX prenyl protease 2/Lysostaphin resistance protein A-like" evidence="3">
    <location>
        <begin position="155"/>
        <end position="253"/>
    </location>
</feature>